<dbReference type="CDD" id="cd13530">
    <property type="entry name" value="PBP2_peptides_like"/>
    <property type="match status" value="1"/>
</dbReference>
<dbReference type="SMART" id="SM00062">
    <property type="entry name" value="PBPb"/>
    <property type="match status" value="1"/>
</dbReference>
<gene>
    <name evidence="5" type="ORF">OINT_2001910</name>
</gene>
<evidence type="ECO:0000256" key="2">
    <source>
        <dbReference type="SAM" id="Phobius"/>
    </source>
</evidence>
<evidence type="ECO:0000259" key="4">
    <source>
        <dbReference type="SMART" id="SM00079"/>
    </source>
</evidence>
<evidence type="ECO:0000259" key="3">
    <source>
        <dbReference type="SMART" id="SM00062"/>
    </source>
</evidence>
<dbReference type="PANTHER" id="PTHR35936:SF17">
    <property type="entry name" value="ARGININE-BINDING EXTRACELLULAR PROTEIN ARTP"/>
    <property type="match status" value="1"/>
</dbReference>
<sequence>MRSCTVNAGHNKFHFIKRGFTTGVSNRKLIAAFRKENAMRLKKIFGLAATAIIMWGAMPALAQEAVKVGSSPTGLPFTFVNTETKAMDGVLIDVVKAIEPDIGIKAEFEAVQFSALVPSLTANKIDMIASAMFITEERAKIVDFSDPVYGYGEGVFVPVSDDTAYKTYADLKGKTVGVQVGTTFVDLFRKSGLFSDVKVYKGIPDIIADVNAGRIDAGFGDGPMAAYYLSQGRYPKVKMVESYEASAGGEFGLALRKGDERMPKINAAIARIKSDGTLQKILAKYGLK</sequence>
<reference evidence="5 6" key="1">
    <citation type="submission" date="2009-05" db="EMBL/GenBank/DDBJ databases">
        <authorList>
            <person name="Setubal J.C."/>
            <person name="Boyle S."/>
            <person name="Crasta O.R."/>
            <person name="Gillespie J.J."/>
            <person name="Kenyon R.W."/>
            <person name="Lu J."/>
            <person name="Mane S."/>
            <person name="Nagrani S."/>
            <person name="Shallom J.M."/>
            <person name="Shallom S."/>
            <person name="Shukla M."/>
            <person name="Snyder E.E."/>
            <person name="Sobral B.W."/>
            <person name="Wattam A.R."/>
            <person name="Will R."/>
            <person name="Williams K."/>
            <person name="Yoo H."/>
            <person name="Munk C."/>
            <person name="Tapia R."/>
            <person name="Green L."/>
            <person name="Rogers Y."/>
            <person name="Detter J.C."/>
            <person name="Bruce D."/>
            <person name="Brettin T.S."/>
            <person name="Tsolis R."/>
        </authorList>
    </citation>
    <scope>NUCLEOTIDE SEQUENCE [LARGE SCALE GENOMIC DNA]</scope>
    <source>
        <strain evidence="5 6">LMG 3301</strain>
    </source>
</reference>
<feature type="transmembrane region" description="Helical" evidence="2">
    <location>
        <begin position="44"/>
        <end position="62"/>
    </location>
</feature>
<dbReference type="InterPro" id="IPR001638">
    <property type="entry name" value="Solute-binding_3/MltF_N"/>
</dbReference>
<comment type="caution">
    <text evidence="5">The sequence shown here is derived from an EMBL/GenBank/DDBJ whole genome shotgun (WGS) entry which is preliminary data.</text>
</comment>
<dbReference type="AlphaFoldDB" id="C4WQY9"/>
<keyword evidence="2" id="KW-1133">Transmembrane helix</keyword>
<dbReference type="GO" id="GO:0015276">
    <property type="term" value="F:ligand-gated monoatomic ion channel activity"/>
    <property type="evidence" value="ECO:0007669"/>
    <property type="project" value="InterPro"/>
</dbReference>
<dbReference type="Proteomes" id="UP000004386">
    <property type="component" value="Unassembled WGS sequence"/>
</dbReference>
<keyword evidence="2" id="KW-0812">Transmembrane</keyword>
<proteinExistence type="predicted"/>
<feature type="domain" description="Solute-binding protein family 3/N-terminal" evidence="3">
    <location>
        <begin position="65"/>
        <end position="288"/>
    </location>
</feature>
<organism evidence="5 6">
    <name type="scientific">Brucella intermedia LMG 3301</name>
    <dbReference type="NCBI Taxonomy" id="641118"/>
    <lineage>
        <taxon>Bacteria</taxon>
        <taxon>Pseudomonadati</taxon>
        <taxon>Pseudomonadota</taxon>
        <taxon>Alphaproteobacteria</taxon>
        <taxon>Hyphomicrobiales</taxon>
        <taxon>Brucellaceae</taxon>
        <taxon>Brucella/Ochrobactrum group</taxon>
        <taxon>Brucella</taxon>
    </lineage>
</organism>
<dbReference type="SMART" id="SM00079">
    <property type="entry name" value="PBPe"/>
    <property type="match status" value="1"/>
</dbReference>
<dbReference type="HOGENOM" id="CLU_019602_18_2_5"/>
<accession>C4WQY9</accession>
<protein>
    <submittedName>
        <fullName evidence="5">Extracellular solute-binding protein</fullName>
    </submittedName>
</protein>
<dbReference type="PANTHER" id="PTHR35936">
    <property type="entry name" value="MEMBRANE-BOUND LYTIC MUREIN TRANSGLYCOSYLASE F"/>
    <property type="match status" value="1"/>
</dbReference>
<dbReference type="EMBL" id="ACQA01000002">
    <property type="protein sequence ID" value="EEQ94662.1"/>
    <property type="molecule type" value="Genomic_DNA"/>
</dbReference>
<keyword evidence="2" id="KW-0472">Membrane</keyword>
<dbReference type="SUPFAM" id="SSF53850">
    <property type="entry name" value="Periplasmic binding protein-like II"/>
    <property type="match status" value="1"/>
</dbReference>
<name>C4WQY9_9HYPH</name>
<evidence type="ECO:0000313" key="6">
    <source>
        <dbReference type="Proteomes" id="UP000004386"/>
    </source>
</evidence>
<dbReference type="Gene3D" id="3.40.190.10">
    <property type="entry name" value="Periplasmic binding protein-like II"/>
    <property type="match status" value="2"/>
</dbReference>
<feature type="domain" description="Ionotropic glutamate receptor C-terminal" evidence="4">
    <location>
        <begin position="65"/>
        <end position="284"/>
    </location>
</feature>
<keyword evidence="1" id="KW-0732">Signal</keyword>
<dbReference type="GO" id="GO:0016020">
    <property type="term" value="C:membrane"/>
    <property type="evidence" value="ECO:0007669"/>
    <property type="project" value="InterPro"/>
</dbReference>
<dbReference type="InterPro" id="IPR001320">
    <property type="entry name" value="Iontro_rcpt_C"/>
</dbReference>
<evidence type="ECO:0000256" key="1">
    <source>
        <dbReference type="ARBA" id="ARBA00022729"/>
    </source>
</evidence>
<evidence type="ECO:0000313" key="5">
    <source>
        <dbReference type="EMBL" id="EEQ94662.1"/>
    </source>
</evidence>
<dbReference type="Pfam" id="PF00497">
    <property type="entry name" value="SBP_bac_3"/>
    <property type="match status" value="1"/>
</dbReference>